<sequence>MSFAVPTKTDRFPIMKPLITLMYPSHLLHKDGVIMSEVGNSSSTIFCVAAAPAIKSTSPHVDVHAIMDDISLTGDPQELSFAVPVMITELAKVGLRINLKKSVVLNCPELASRLGIPAVDGAKILGAWIGDDEKCEEFLNKQLNKCKPFFALTAKLAPEIALPVLSRCGAVFHEATTYRSLPLTSTT</sequence>
<reference evidence="2" key="1">
    <citation type="submission" date="2015-09" db="EMBL/GenBank/DDBJ databases">
        <authorList>
            <consortium name="Pathogen Informatics"/>
        </authorList>
    </citation>
    <scope>NUCLEOTIDE SEQUENCE [LARGE SCALE GENOMIC DNA]</scope>
    <source>
        <strain evidence="2">Lake Konstanz</strain>
    </source>
</reference>
<evidence type="ECO:0000313" key="2">
    <source>
        <dbReference type="Proteomes" id="UP000051952"/>
    </source>
</evidence>
<dbReference type="EMBL" id="CYKH01001937">
    <property type="protein sequence ID" value="CUG91520.1"/>
    <property type="molecule type" value="Genomic_DNA"/>
</dbReference>
<evidence type="ECO:0000313" key="1">
    <source>
        <dbReference type="EMBL" id="CUG91520.1"/>
    </source>
</evidence>
<organism evidence="1 2">
    <name type="scientific">Bodo saltans</name>
    <name type="common">Flagellated protozoan</name>
    <dbReference type="NCBI Taxonomy" id="75058"/>
    <lineage>
        <taxon>Eukaryota</taxon>
        <taxon>Discoba</taxon>
        <taxon>Euglenozoa</taxon>
        <taxon>Kinetoplastea</taxon>
        <taxon>Metakinetoplastina</taxon>
        <taxon>Eubodonida</taxon>
        <taxon>Bodonidae</taxon>
        <taxon>Bodo</taxon>
    </lineage>
</organism>
<evidence type="ECO:0008006" key="3">
    <source>
        <dbReference type="Google" id="ProtNLM"/>
    </source>
</evidence>
<dbReference type="Proteomes" id="UP000051952">
    <property type="component" value="Unassembled WGS sequence"/>
</dbReference>
<name>A0A0S4JMQ3_BODSA</name>
<accession>A0A0S4JMQ3</accession>
<keyword evidence="2" id="KW-1185">Reference proteome</keyword>
<dbReference type="AlphaFoldDB" id="A0A0S4JMQ3"/>
<dbReference type="VEuPathDB" id="TriTrypDB:BSAL_32485"/>
<proteinExistence type="predicted"/>
<protein>
    <recommendedName>
        <fullName evidence="3">Reverse transcriptase domain-containing protein</fullName>
    </recommendedName>
</protein>
<gene>
    <name evidence="1" type="ORF">BSAL_32485</name>
</gene>